<gene>
    <name evidence="1" type="ORF">SH601_01115</name>
</gene>
<organism evidence="1 2">
    <name type="scientific">Gracilibacillus pellucidus</name>
    <dbReference type="NCBI Taxonomy" id="3095368"/>
    <lineage>
        <taxon>Bacteria</taxon>
        <taxon>Bacillati</taxon>
        <taxon>Bacillota</taxon>
        <taxon>Bacilli</taxon>
        <taxon>Bacillales</taxon>
        <taxon>Bacillaceae</taxon>
        <taxon>Gracilibacillus</taxon>
    </lineage>
</organism>
<sequence>MKLGLCSVTFREKSPLQIIRLAKKAGLEAIEWGADVHVIPEDDQLAETIGEQTREEGLVVSSYGSYYRLADYSGNEYDFTSILQTAQKLGAPAIRVWAGMRASADADPCYVQKVIEDARRIADLAADEGITVHLEYHEHTLTDTKESARKLMEKIDHPNLFLYWQPQNDVSVQERLASIELLKSWLTNIHVFHWYSFADRLELKQGEEEWLTYLQAINQNGANRYLLMEFVKGDDETEFLRDAQILHKWREML</sequence>
<evidence type="ECO:0000313" key="1">
    <source>
        <dbReference type="EMBL" id="MDX8044574.1"/>
    </source>
</evidence>
<dbReference type="Proteomes" id="UP001277972">
    <property type="component" value="Unassembled WGS sequence"/>
</dbReference>
<accession>A0ACC6M0V4</accession>
<evidence type="ECO:0000313" key="2">
    <source>
        <dbReference type="Proteomes" id="UP001277972"/>
    </source>
</evidence>
<name>A0ACC6M0V4_9BACI</name>
<keyword evidence="2" id="KW-1185">Reference proteome</keyword>
<dbReference type="EMBL" id="JAWZSR010000001">
    <property type="protein sequence ID" value="MDX8044574.1"/>
    <property type="molecule type" value="Genomic_DNA"/>
</dbReference>
<proteinExistence type="predicted"/>
<reference evidence="1" key="1">
    <citation type="submission" date="2023-11" db="EMBL/GenBank/DDBJ databases">
        <title>Gracilibacillus pellucida a moderately halophilic bacterium isolated from saline soil in Xinjiang province.</title>
        <authorList>
            <person name="Zhang Z."/>
            <person name="Tan F."/>
            <person name="Wang Y."/>
            <person name="Xia M."/>
        </authorList>
    </citation>
    <scope>NUCLEOTIDE SEQUENCE</scope>
    <source>
        <strain evidence="1">S3-1-1</strain>
    </source>
</reference>
<protein>
    <submittedName>
        <fullName evidence="1">TIM barrel protein</fullName>
    </submittedName>
</protein>
<comment type="caution">
    <text evidence="1">The sequence shown here is derived from an EMBL/GenBank/DDBJ whole genome shotgun (WGS) entry which is preliminary data.</text>
</comment>